<sequence>MKTTAKLLTLTFFVLFSFQCFAQKIELKGKVVTYDSIAVNKAKIHISSSQKEVFTNAQGEFTLICKSKDKLAIIADGFQKHKLKINAKVKSPLTINLEVGIKKHSTKLAIKSGHVLDTDNFLKSYSKSIRNTKYGRFETVFDLLLDETKTARGNRRIFYEGGELRLSGYSAENQLNDVAIEVDGKLEDDNIIETLDPNTITHIDIYKGRRLGKYSAMKVAIVVVILTTKYNG</sequence>
<dbReference type="RefSeq" id="WP_171593475.1">
    <property type="nucleotide sequence ID" value="NZ_RZNH01000001.1"/>
</dbReference>
<evidence type="ECO:0000313" key="2">
    <source>
        <dbReference type="EMBL" id="NOU58204.1"/>
    </source>
</evidence>
<organism evidence="2 3">
    <name type="scientific">Marinifilum caeruleilacunae</name>
    <dbReference type="NCBI Taxonomy" id="2499076"/>
    <lineage>
        <taxon>Bacteria</taxon>
        <taxon>Pseudomonadati</taxon>
        <taxon>Bacteroidota</taxon>
        <taxon>Bacteroidia</taxon>
        <taxon>Marinilabiliales</taxon>
        <taxon>Marinifilaceae</taxon>
    </lineage>
</organism>
<evidence type="ECO:0000313" key="3">
    <source>
        <dbReference type="Proteomes" id="UP000732105"/>
    </source>
</evidence>
<evidence type="ECO:0000256" key="1">
    <source>
        <dbReference type="SAM" id="SignalP"/>
    </source>
</evidence>
<gene>
    <name evidence="2" type="ORF">ELS83_00145</name>
</gene>
<evidence type="ECO:0008006" key="4">
    <source>
        <dbReference type="Google" id="ProtNLM"/>
    </source>
</evidence>
<accession>A0ABX1WQI8</accession>
<feature type="signal peptide" evidence="1">
    <location>
        <begin position="1"/>
        <end position="22"/>
    </location>
</feature>
<keyword evidence="1" id="KW-0732">Signal</keyword>
<reference evidence="2 3" key="1">
    <citation type="submission" date="2018-12" db="EMBL/GenBank/DDBJ databases">
        <title>Marinifilum JC070 sp. nov., a marine bacterium isolated from Yongle Blue Hole in the South China Sea.</title>
        <authorList>
            <person name="Fu T."/>
        </authorList>
    </citation>
    <scope>NUCLEOTIDE SEQUENCE [LARGE SCALE GENOMIC DNA]</scope>
    <source>
        <strain evidence="2 3">JC070</strain>
    </source>
</reference>
<name>A0ABX1WQI8_9BACT</name>
<keyword evidence="3" id="KW-1185">Reference proteome</keyword>
<dbReference type="EMBL" id="RZNH01000001">
    <property type="protein sequence ID" value="NOU58204.1"/>
    <property type="molecule type" value="Genomic_DNA"/>
</dbReference>
<dbReference type="Proteomes" id="UP000732105">
    <property type="component" value="Unassembled WGS sequence"/>
</dbReference>
<proteinExistence type="predicted"/>
<dbReference type="SUPFAM" id="SSF49464">
    <property type="entry name" value="Carboxypeptidase regulatory domain-like"/>
    <property type="match status" value="1"/>
</dbReference>
<protein>
    <recommendedName>
        <fullName evidence="4">Carboxypeptidase-like regulatory domain-containing protein</fullName>
    </recommendedName>
</protein>
<comment type="caution">
    <text evidence="2">The sequence shown here is derived from an EMBL/GenBank/DDBJ whole genome shotgun (WGS) entry which is preliminary data.</text>
</comment>
<dbReference type="InterPro" id="IPR008969">
    <property type="entry name" value="CarboxyPept-like_regulatory"/>
</dbReference>
<feature type="chain" id="PRO_5045303262" description="Carboxypeptidase-like regulatory domain-containing protein" evidence="1">
    <location>
        <begin position="23"/>
        <end position="232"/>
    </location>
</feature>